<dbReference type="CDD" id="cd10434">
    <property type="entry name" value="GIY-YIG_UvrC_Cho"/>
    <property type="match status" value="1"/>
</dbReference>
<keyword evidence="1" id="KW-0963">Cytoplasm</keyword>
<evidence type="ECO:0000313" key="9">
    <source>
        <dbReference type="Proteomes" id="UP000191554"/>
    </source>
</evidence>
<dbReference type="InterPro" id="IPR050066">
    <property type="entry name" value="UvrABC_protein_C"/>
</dbReference>
<evidence type="ECO:0000256" key="4">
    <source>
        <dbReference type="ARBA" id="ARBA00022881"/>
    </source>
</evidence>
<comment type="caution">
    <text evidence="8">The sequence shown here is derived from an EMBL/GenBank/DDBJ whole genome shotgun (WGS) entry which is preliminary data.</text>
</comment>
<dbReference type="GO" id="GO:0006289">
    <property type="term" value="P:nucleotide-excision repair"/>
    <property type="evidence" value="ECO:0007669"/>
    <property type="project" value="InterPro"/>
</dbReference>
<reference evidence="8 9" key="1">
    <citation type="submission" date="2017-03" db="EMBL/GenBank/DDBJ databases">
        <title>Genome sequence of Clostridium hungatei DSM 14427.</title>
        <authorList>
            <person name="Poehlein A."/>
            <person name="Daniel R."/>
        </authorList>
    </citation>
    <scope>NUCLEOTIDE SEQUENCE [LARGE SCALE GENOMIC DNA]</scope>
    <source>
        <strain evidence="8 9">DSM 14427</strain>
    </source>
</reference>
<dbReference type="InterPro" id="IPR035901">
    <property type="entry name" value="GIY-YIG_endonuc_sf"/>
</dbReference>
<sequence>MDIKEAVKKLPGVPGIYLMKNSFGMVIYVGKAKNLKARISQYFQNGRNKSPKISEMVQQIDTFEIITADTELEAFLLECETIRELRPPYNKLLKNYLNYKYIRLDAGGNYPIPEIVNRPGKDKALYFGPFTSQSSVEHAVSFLRENYFIRKCKNRTLKSNPSGCLNLQLGNCPGPCTGEAVTEVYGEQIGKIVRLLSGKDQNPVKELKKKMLDAAEKLEFEKAAACREQLKGIRHVLHKQKIIKLSSYGRNVIAAEKYAGDAVKLFFIKGNRLLRKEVVALSGYDMALLEKTLKQLAAHCFKKQDNKAGTLTQEEIDQANIIYSYLKKSNNGIRSANIPASRLDTLNYKRLAEMIYAFKETKGEEL</sequence>
<dbReference type="InterPro" id="IPR047296">
    <property type="entry name" value="GIY-YIG_UvrC_Cho"/>
</dbReference>
<evidence type="ECO:0000256" key="5">
    <source>
        <dbReference type="ARBA" id="ARBA00023204"/>
    </source>
</evidence>
<evidence type="ECO:0000259" key="7">
    <source>
        <dbReference type="PROSITE" id="PS50164"/>
    </source>
</evidence>
<evidence type="ECO:0000256" key="3">
    <source>
        <dbReference type="ARBA" id="ARBA00022769"/>
    </source>
</evidence>
<dbReference type="Pfam" id="PF01541">
    <property type="entry name" value="GIY-YIG"/>
    <property type="match status" value="1"/>
</dbReference>
<dbReference type="STRING" id="48256.CLHUN_17390"/>
<dbReference type="Gene3D" id="3.40.1440.10">
    <property type="entry name" value="GIY-YIG endonuclease"/>
    <property type="match status" value="1"/>
</dbReference>
<dbReference type="PANTHER" id="PTHR30562:SF1">
    <property type="entry name" value="UVRABC SYSTEM PROTEIN C"/>
    <property type="match status" value="1"/>
</dbReference>
<dbReference type="Gene3D" id="4.10.860.10">
    <property type="entry name" value="UVR domain"/>
    <property type="match status" value="1"/>
</dbReference>
<dbReference type="PANTHER" id="PTHR30562">
    <property type="entry name" value="UVRC/OXIDOREDUCTASE"/>
    <property type="match status" value="1"/>
</dbReference>
<dbReference type="PROSITE" id="PS50151">
    <property type="entry name" value="UVR"/>
    <property type="match status" value="1"/>
</dbReference>
<evidence type="ECO:0000313" key="8">
    <source>
        <dbReference type="EMBL" id="OPX44440.1"/>
    </source>
</evidence>
<proteinExistence type="predicted"/>
<evidence type="ECO:0000256" key="1">
    <source>
        <dbReference type="ARBA" id="ARBA00022490"/>
    </source>
</evidence>
<gene>
    <name evidence="8" type="primary">uvrC_1</name>
    <name evidence="8" type="ORF">CLHUN_17390</name>
</gene>
<feature type="domain" description="GIY-YIG" evidence="7">
    <location>
        <begin position="12"/>
        <end position="91"/>
    </location>
</feature>
<dbReference type="SMART" id="SM00465">
    <property type="entry name" value="GIYc"/>
    <property type="match status" value="1"/>
</dbReference>
<dbReference type="InterPro" id="IPR000305">
    <property type="entry name" value="GIY-YIG_endonuc"/>
</dbReference>
<dbReference type="FunFam" id="3.40.1440.10:FF:000001">
    <property type="entry name" value="UvrABC system protein C"/>
    <property type="match status" value="1"/>
</dbReference>
<keyword evidence="3" id="KW-0228">DNA excision</keyword>
<evidence type="ECO:0000256" key="2">
    <source>
        <dbReference type="ARBA" id="ARBA00022763"/>
    </source>
</evidence>
<name>A0A1V4SKQ6_RUMHU</name>
<dbReference type="InterPro" id="IPR001943">
    <property type="entry name" value="UVR_dom"/>
</dbReference>
<dbReference type="AlphaFoldDB" id="A0A1V4SKQ6"/>
<dbReference type="EMBL" id="MZGX01000009">
    <property type="protein sequence ID" value="OPX44440.1"/>
    <property type="molecule type" value="Genomic_DNA"/>
</dbReference>
<keyword evidence="9" id="KW-1185">Reference proteome</keyword>
<dbReference type="GO" id="GO:0009380">
    <property type="term" value="C:excinuclease repair complex"/>
    <property type="evidence" value="ECO:0007669"/>
    <property type="project" value="TreeGrafter"/>
</dbReference>
<dbReference type="RefSeq" id="WP_080064182.1">
    <property type="nucleotide sequence ID" value="NZ_MZGX01000009.1"/>
</dbReference>
<protein>
    <submittedName>
        <fullName evidence="8">UvrABC system protein C</fullName>
    </submittedName>
</protein>
<dbReference type="InterPro" id="IPR036876">
    <property type="entry name" value="UVR_dom_sf"/>
</dbReference>
<accession>A0A1V4SKQ6</accession>
<keyword evidence="4" id="KW-0267">Excision nuclease</keyword>
<organism evidence="8 9">
    <name type="scientific">Ruminiclostridium hungatei</name>
    <name type="common">Clostridium hungatei</name>
    <dbReference type="NCBI Taxonomy" id="48256"/>
    <lineage>
        <taxon>Bacteria</taxon>
        <taxon>Bacillati</taxon>
        <taxon>Bacillota</taxon>
        <taxon>Clostridia</taxon>
        <taxon>Eubacteriales</taxon>
        <taxon>Oscillospiraceae</taxon>
        <taxon>Ruminiclostridium</taxon>
    </lineage>
</organism>
<keyword evidence="2" id="KW-0227">DNA damage</keyword>
<dbReference type="OrthoDB" id="9804933at2"/>
<dbReference type="SUPFAM" id="SSF46600">
    <property type="entry name" value="C-terminal UvrC-binding domain of UvrB"/>
    <property type="match status" value="1"/>
</dbReference>
<dbReference type="SUPFAM" id="SSF82771">
    <property type="entry name" value="GIY-YIG endonuclease"/>
    <property type="match status" value="1"/>
</dbReference>
<dbReference type="Pfam" id="PF02151">
    <property type="entry name" value="UVR"/>
    <property type="match status" value="1"/>
</dbReference>
<dbReference type="GO" id="GO:0004518">
    <property type="term" value="F:nuclease activity"/>
    <property type="evidence" value="ECO:0007669"/>
    <property type="project" value="UniProtKB-KW"/>
</dbReference>
<dbReference type="PROSITE" id="PS50164">
    <property type="entry name" value="GIY_YIG"/>
    <property type="match status" value="1"/>
</dbReference>
<keyword evidence="5" id="KW-0234">DNA repair</keyword>
<dbReference type="Proteomes" id="UP000191554">
    <property type="component" value="Unassembled WGS sequence"/>
</dbReference>
<feature type="domain" description="UVR" evidence="6">
    <location>
        <begin position="201"/>
        <end position="236"/>
    </location>
</feature>
<evidence type="ECO:0000259" key="6">
    <source>
        <dbReference type="PROSITE" id="PS50151"/>
    </source>
</evidence>